<sequence>MTEDAKTKTVLITGAAGMVGRALLWELPACRVIASDLAPPADLPKGGEFCRMDVTTDDPARVIGEYKPDVIVHLASIVTPPKGSSRDFAYAVDVAGTRKVLEAAVAHGVERIIVTSSGAAYGYHADNPQPLRENDSLRGNPEFAYSDHKRQVEEMLAEYRRSAPQLQQVILRVGTVLGAGTENQITALFRRPRLLAVTGSESPFVFIWTRDLARILARAATDGPEGVFNVAGDGAMGVTDLAQALGKPVLRLPAWVLKAALALAKPLGLSQYGPEQVRFLQYRPVLDNSALKRDFGYTPELTSAEVFDLWRQQAGL</sequence>
<dbReference type="PATRIC" id="fig|60890.4.peg.2892"/>
<feature type="domain" description="NAD-dependent epimerase/dehydratase" evidence="1">
    <location>
        <begin position="10"/>
        <end position="231"/>
    </location>
</feature>
<dbReference type="Gene3D" id="3.40.50.720">
    <property type="entry name" value="NAD(P)-binding Rossmann-like Domain"/>
    <property type="match status" value="1"/>
</dbReference>
<dbReference type="EMBL" id="JARCJK010000002">
    <property type="protein sequence ID" value="MDE4165318.1"/>
    <property type="molecule type" value="Genomic_DNA"/>
</dbReference>
<evidence type="ECO:0000313" key="3">
    <source>
        <dbReference type="EMBL" id="MDE4165318.1"/>
    </source>
</evidence>
<dbReference type="OrthoDB" id="9801056at2"/>
<dbReference type="InterPro" id="IPR036291">
    <property type="entry name" value="NAD(P)-bd_dom_sf"/>
</dbReference>
<reference evidence="2 4" key="1">
    <citation type="submission" date="2016-04" db="EMBL/GenBank/DDBJ databases">
        <authorList>
            <person name="Evans L.H."/>
            <person name="Alamgir A."/>
            <person name="Owens N."/>
            <person name="Weber N.D."/>
            <person name="Virtaneva K."/>
            <person name="Barbian K."/>
            <person name="Babar A."/>
            <person name="Rosenke K."/>
        </authorList>
    </citation>
    <scope>NUCLEOTIDE SEQUENCE [LARGE SCALE GENOMIC DNA]</scope>
    <source>
        <strain evidence="2 4">JL2886</strain>
    </source>
</reference>
<keyword evidence="4" id="KW-1185">Reference proteome</keyword>
<evidence type="ECO:0000259" key="1">
    <source>
        <dbReference type="Pfam" id="PF01370"/>
    </source>
</evidence>
<proteinExistence type="predicted"/>
<dbReference type="PANTHER" id="PTHR43245">
    <property type="entry name" value="BIFUNCTIONAL POLYMYXIN RESISTANCE PROTEIN ARNA"/>
    <property type="match status" value="1"/>
</dbReference>
<dbReference type="AlphaFoldDB" id="A0A1B0ZUK7"/>
<dbReference type="EMBL" id="CP015124">
    <property type="protein sequence ID" value="ANP37855.1"/>
    <property type="molecule type" value="Genomic_DNA"/>
</dbReference>
<protein>
    <submittedName>
        <fullName evidence="2">Epimerase</fullName>
    </submittedName>
    <submittedName>
        <fullName evidence="3">SDR family oxidoreductase</fullName>
    </submittedName>
</protein>
<dbReference type="Proteomes" id="UP001218364">
    <property type="component" value="Unassembled WGS sequence"/>
</dbReference>
<accession>A0A1B0ZUK7</accession>
<dbReference type="RefSeq" id="WP_065272614.1">
    <property type="nucleotide sequence ID" value="NZ_CP015124.1"/>
</dbReference>
<dbReference type="SUPFAM" id="SSF51735">
    <property type="entry name" value="NAD(P)-binding Rossmann-fold domains"/>
    <property type="match status" value="1"/>
</dbReference>
<organism evidence="2 4">
    <name type="scientific">Phaeobacter gallaeciensis</name>
    <dbReference type="NCBI Taxonomy" id="60890"/>
    <lineage>
        <taxon>Bacteria</taxon>
        <taxon>Pseudomonadati</taxon>
        <taxon>Pseudomonadota</taxon>
        <taxon>Alphaproteobacteria</taxon>
        <taxon>Rhodobacterales</taxon>
        <taxon>Roseobacteraceae</taxon>
        <taxon>Phaeobacter</taxon>
    </lineage>
</organism>
<dbReference type="Pfam" id="PF01370">
    <property type="entry name" value="Epimerase"/>
    <property type="match status" value="1"/>
</dbReference>
<dbReference type="InterPro" id="IPR001509">
    <property type="entry name" value="Epimerase_deHydtase"/>
</dbReference>
<evidence type="ECO:0000313" key="4">
    <source>
        <dbReference type="Proteomes" id="UP000092565"/>
    </source>
</evidence>
<dbReference type="InterPro" id="IPR050177">
    <property type="entry name" value="Lipid_A_modif_metabolic_enz"/>
</dbReference>
<evidence type="ECO:0000313" key="2">
    <source>
        <dbReference type="EMBL" id="ANP37855.1"/>
    </source>
</evidence>
<gene>
    <name evidence="2" type="primary">galE,GALE</name>
    <name evidence="2" type="ORF">JL2886_02969</name>
    <name evidence="3" type="ORF">PXK24_06410</name>
</gene>
<name>A0A1B0ZUK7_9RHOB</name>
<dbReference type="CDD" id="cd05240">
    <property type="entry name" value="UDP_G4E_3_SDR_e"/>
    <property type="match status" value="1"/>
</dbReference>
<reference evidence="3 5" key="2">
    <citation type="submission" date="2023-02" db="EMBL/GenBank/DDBJ databases">
        <title>Population genomics of bacteria associated with diatom.</title>
        <authorList>
            <person name="Xie J."/>
            <person name="Wang H."/>
        </authorList>
    </citation>
    <scope>NUCLEOTIDE SEQUENCE [LARGE SCALE GENOMIC DNA]</scope>
    <source>
        <strain evidence="3 5">PT47_8</strain>
    </source>
</reference>
<evidence type="ECO:0000313" key="5">
    <source>
        <dbReference type="Proteomes" id="UP001218364"/>
    </source>
</evidence>
<dbReference type="Proteomes" id="UP000092565">
    <property type="component" value="Chromosome"/>
</dbReference>